<comment type="caution">
    <text evidence="3">The sequence shown here is derived from an EMBL/GenBank/DDBJ whole genome shotgun (WGS) entry which is preliminary data.</text>
</comment>
<evidence type="ECO:0000256" key="2">
    <source>
        <dbReference type="SAM" id="MobiDB-lite"/>
    </source>
</evidence>
<keyword evidence="1" id="KW-0175">Coiled coil</keyword>
<gene>
    <name evidence="3" type="ORF">PSON_ATCC_30995.1.T0590290</name>
</gene>
<evidence type="ECO:0000313" key="3">
    <source>
        <dbReference type="EMBL" id="CAD8092867.1"/>
    </source>
</evidence>
<evidence type="ECO:0000256" key="1">
    <source>
        <dbReference type="SAM" id="Coils"/>
    </source>
</evidence>
<evidence type="ECO:0000313" key="4">
    <source>
        <dbReference type="Proteomes" id="UP000692954"/>
    </source>
</evidence>
<dbReference type="OrthoDB" id="307728at2759"/>
<accession>A0A8S1NIC4</accession>
<organism evidence="3 4">
    <name type="scientific">Paramecium sonneborni</name>
    <dbReference type="NCBI Taxonomy" id="65129"/>
    <lineage>
        <taxon>Eukaryota</taxon>
        <taxon>Sar</taxon>
        <taxon>Alveolata</taxon>
        <taxon>Ciliophora</taxon>
        <taxon>Intramacronucleata</taxon>
        <taxon>Oligohymenophorea</taxon>
        <taxon>Peniculida</taxon>
        <taxon>Parameciidae</taxon>
        <taxon>Paramecium</taxon>
    </lineage>
</organism>
<dbReference type="Proteomes" id="UP000692954">
    <property type="component" value="Unassembled WGS sequence"/>
</dbReference>
<keyword evidence="4" id="KW-1185">Reference proteome</keyword>
<reference evidence="3" key="1">
    <citation type="submission" date="2021-01" db="EMBL/GenBank/DDBJ databases">
        <authorList>
            <consortium name="Genoscope - CEA"/>
            <person name="William W."/>
        </authorList>
    </citation>
    <scope>NUCLEOTIDE SEQUENCE</scope>
</reference>
<name>A0A8S1NIC4_9CILI</name>
<feature type="region of interest" description="Disordered" evidence="2">
    <location>
        <begin position="34"/>
        <end position="58"/>
    </location>
</feature>
<sequence>MKLMKFDKYDKPILQSQHEIKFATNIVRTPKSSQSQTLITLKSSPSNSKKSSFHRQSTHLIHHKSQFSQSYKSTNQILSQQNTISTIQECISIISDLKQTSFLLFPNKKLSQQTQEKMDQIASIIDQMVPQDNLEEKKRLKNQNQEKIQQMMKLLMQEKQQKYQAIKSGESLIKQQKEQISSLKTRISLHLPSLDDI</sequence>
<proteinExistence type="predicted"/>
<dbReference type="EMBL" id="CAJJDN010000059">
    <property type="protein sequence ID" value="CAD8092867.1"/>
    <property type="molecule type" value="Genomic_DNA"/>
</dbReference>
<feature type="coiled-coil region" evidence="1">
    <location>
        <begin position="134"/>
        <end position="186"/>
    </location>
</feature>
<dbReference type="AlphaFoldDB" id="A0A8S1NIC4"/>
<protein>
    <submittedName>
        <fullName evidence="3">Uncharacterized protein</fullName>
    </submittedName>
</protein>